<dbReference type="EMBL" id="VSWD01000012">
    <property type="protein sequence ID" value="KAK3086384.1"/>
    <property type="molecule type" value="Genomic_DNA"/>
</dbReference>
<comment type="caution">
    <text evidence="4">The sequence shown here is derived from an EMBL/GenBank/DDBJ whole genome shotgun (WGS) entry which is preliminary data.</text>
</comment>
<dbReference type="Proteomes" id="UP001186944">
    <property type="component" value="Unassembled WGS sequence"/>
</dbReference>
<evidence type="ECO:0000313" key="4">
    <source>
        <dbReference type="EMBL" id="KAK3086384.1"/>
    </source>
</evidence>
<feature type="domain" description="CCHC-type" evidence="3">
    <location>
        <begin position="292"/>
        <end position="307"/>
    </location>
</feature>
<keyword evidence="1" id="KW-0479">Metal-binding</keyword>
<evidence type="ECO:0000256" key="1">
    <source>
        <dbReference type="PROSITE-ProRule" id="PRU00047"/>
    </source>
</evidence>
<dbReference type="AlphaFoldDB" id="A0AA89BM81"/>
<dbReference type="PROSITE" id="PS50158">
    <property type="entry name" value="ZF_CCHC"/>
    <property type="match status" value="1"/>
</dbReference>
<evidence type="ECO:0000256" key="2">
    <source>
        <dbReference type="SAM" id="MobiDB-lite"/>
    </source>
</evidence>
<feature type="region of interest" description="Disordered" evidence="2">
    <location>
        <begin position="91"/>
        <end position="119"/>
    </location>
</feature>
<organism evidence="4 5">
    <name type="scientific">Pinctada imbricata</name>
    <name type="common">Atlantic pearl-oyster</name>
    <name type="synonym">Pinctada martensii</name>
    <dbReference type="NCBI Taxonomy" id="66713"/>
    <lineage>
        <taxon>Eukaryota</taxon>
        <taxon>Metazoa</taxon>
        <taxon>Spiralia</taxon>
        <taxon>Lophotrochozoa</taxon>
        <taxon>Mollusca</taxon>
        <taxon>Bivalvia</taxon>
        <taxon>Autobranchia</taxon>
        <taxon>Pteriomorphia</taxon>
        <taxon>Pterioida</taxon>
        <taxon>Pterioidea</taxon>
        <taxon>Pteriidae</taxon>
        <taxon>Pinctada</taxon>
    </lineage>
</organism>
<dbReference type="GO" id="GO:0008270">
    <property type="term" value="F:zinc ion binding"/>
    <property type="evidence" value="ECO:0007669"/>
    <property type="project" value="UniProtKB-KW"/>
</dbReference>
<dbReference type="InterPro" id="IPR001878">
    <property type="entry name" value="Znf_CCHC"/>
</dbReference>
<dbReference type="GO" id="GO:0003676">
    <property type="term" value="F:nucleic acid binding"/>
    <property type="evidence" value="ECO:0007669"/>
    <property type="project" value="InterPro"/>
</dbReference>
<name>A0AA89BM81_PINIB</name>
<keyword evidence="5" id="KW-1185">Reference proteome</keyword>
<accession>A0AA89BM81</accession>
<reference evidence="4" key="1">
    <citation type="submission" date="2019-08" db="EMBL/GenBank/DDBJ databases">
        <title>The improved chromosome-level genome for the pearl oyster Pinctada fucata martensii using PacBio sequencing and Hi-C.</title>
        <authorList>
            <person name="Zheng Z."/>
        </authorList>
    </citation>
    <scope>NUCLEOTIDE SEQUENCE</scope>
    <source>
        <strain evidence="4">ZZ-2019</strain>
        <tissue evidence="4">Adductor muscle</tissue>
    </source>
</reference>
<gene>
    <name evidence="4" type="ORF">FSP39_017669</name>
</gene>
<keyword evidence="1" id="KW-0863">Zinc-finger</keyword>
<keyword evidence="1" id="KW-0862">Zinc</keyword>
<protein>
    <recommendedName>
        <fullName evidence="3">CCHC-type domain-containing protein</fullName>
    </recommendedName>
</protein>
<sequence length="308" mass="34974">MSELKQDCPFASDLFLDLIVKFQKADFVDPKELNFFKEGEGLETLSCETLEQNLEKSFSIDIEKVAAVTKKKLTQRDLVTLSHIAIEMANQQTTSKKKKTKDPTPSPAKKAKSDEASSRELKEQIDELRLMMNTDSVAHALRDVKEYAARSSELNVDTLQLKLMHLDDIGRRTSHEDKDLFSSVLQRFLCHKSNPKIGFLVTSLLCTPAESKLYEKEQKFLKLHGKVESSSDKSKESTNLVQLPDATTSMMQFLQTMMATPQFRPPFSYPRPFSPRKPSFTPRRPGPSYSGCHKCGDMSHFKVDCPKK</sequence>
<evidence type="ECO:0000313" key="5">
    <source>
        <dbReference type="Proteomes" id="UP001186944"/>
    </source>
</evidence>
<proteinExistence type="predicted"/>
<evidence type="ECO:0000259" key="3">
    <source>
        <dbReference type="PROSITE" id="PS50158"/>
    </source>
</evidence>